<evidence type="ECO:0000313" key="1">
    <source>
        <dbReference type="EMBL" id="QIP11622.1"/>
    </source>
</evidence>
<dbReference type="RefSeq" id="WP_167204986.1">
    <property type="nucleotide sequence ID" value="NZ_CP050063.1"/>
</dbReference>
<dbReference type="Proteomes" id="UP000501802">
    <property type="component" value="Chromosome"/>
</dbReference>
<protein>
    <submittedName>
        <fullName evidence="1">Uncharacterized protein</fullName>
    </submittedName>
</protein>
<gene>
    <name evidence="1" type="ORF">G8759_02730</name>
</gene>
<evidence type="ECO:0000313" key="2">
    <source>
        <dbReference type="Proteomes" id="UP000501802"/>
    </source>
</evidence>
<dbReference type="KEGG" id="spib:G8759_02730"/>
<dbReference type="AlphaFoldDB" id="A0A6G9AGM2"/>
<reference evidence="1 2" key="1">
    <citation type="submission" date="2020-03" db="EMBL/GenBank/DDBJ databases">
        <authorList>
            <person name="Kim M.K."/>
        </authorList>
    </citation>
    <scope>NUCLEOTIDE SEQUENCE [LARGE SCALE GENOMIC DNA]</scope>
    <source>
        <strain evidence="1 2">BT328</strain>
    </source>
</reference>
<accession>A0A6G9AGM2</accession>
<keyword evidence="2" id="KW-1185">Reference proteome</keyword>
<organism evidence="1 2">
    <name type="scientific">Spirosoma aureum</name>
    <dbReference type="NCBI Taxonomy" id="2692134"/>
    <lineage>
        <taxon>Bacteria</taxon>
        <taxon>Pseudomonadati</taxon>
        <taxon>Bacteroidota</taxon>
        <taxon>Cytophagia</taxon>
        <taxon>Cytophagales</taxon>
        <taxon>Cytophagaceae</taxon>
        <taxon>Spirosoma</taxon>
    </lineage>
</organism>
<name>A0A6G9AGM2_9BACT</name>
<proteinExistence type="predicted"/>
<sequence length="141" mass="16416">MTDTRITLPQDDEPLMVQTCRCQHQTWTMTIAQNEQEIDQLLVILSDLLDYQHYQSLRQRAVDYYSDLNHLKSRFQRLKLDMICEGVACSPSERLACREPRIGLYATLAVDAHLRSLMDELSRIKAGCYQFLSVMVTLNLF</sequence>
<dbReference type="EMBL" id="CP050063">
    <property type="protein sequence ID" value="QIP11622.1"/>
    <property type="molecule type" value="Genomic_DNA"/>
</dbReference>